<dbReference type="InterPro" id="IPR051686">
    <property type="entry name" value="Lipoprotein_DolP"/>
</dbReference>
<reference evidence="3 4" key="1">
    <citation type="submission" date="2021-01" db="EMBL/GenBank/DDBJ databases">
        <title>011410 draft genome.</title>
        <authorList>
            <person name="Lang L."/>
        </authorList>
    </citation>
    <scope>NUCLEOTIDE SEQUENCE [LARGE SCALE GENOMIC DNA]</scope>
    <source>
        <strain evidence="3 4">KCTC 42845</strain>
    </source>
</reference>
<feature type="compositionally biased region" description="Low complexity" evidence="1">
    <location>
        <begin position="299"/>
        <end position="310"/>
    </location>
</feature>
<dbReference type="PANTHER" id="PTHR34606">
    <property type="entry name" value="BON DOMAIN-CONTAINING PROTEIN"/>
    <property type="match status" value="1"/>
</dbReference>
<feature type="compositionally biased region" description="Basic and acidic residues" evidence="1">
    <location>
        <begin position="1"/>
        <end position="39"/>
    </location>
</feature>
<name>A0ABS1S9L0_9RHOB</name>
<feature type="compositionally biased region" description="Low complexity" evidence="1">
    <location>
        <begin position="251"/>
        <end position="260"/>
    </location>
</feature>
<organism evidence="3 4">
    <name type="scientific">Paracoccus aerius</name>
    <dbReference type="NCBI Taxonomy" id="1915382"/>
    <lineage>
        <taxon>Bacteria</taxon>
        <taxon>Pseudomonadati</taxon>
        <taxon>Pseudomonadota</taxon>
        <taxon>Alphaproteobacteria</taxon>
        <taxon>Rhodobacterales</taxon>
        <taxon>Paracoccaceae</taxon>
        <taxon>Paracoccus</taxon>
    </lineage>
</organism>
<feature type="compositionally biased region" description="Basic and acidic residues" evidence="1">
    <location>
        <begin position="226"/>
        <end position="248"/>
    </location>
</feature>
<sequence length="360" mass="38361">MTRDWEDRDRFGRGYGRRDDYSRRDRSRDWSDKAGDEVRSWFGDDDADRRRRMDDDRDYGGSGGGHDGRSGRGGYGDDYGRSGDYGSRSGDYGSRSGGGYGNDYGRSGGGYDPYDQDRGYGGGRDAGYGRGDFSEAIRSGMAGRGMGTFGTYGARDFGGRGHGDRDYGDRDYGGRGYDQGNYRGSGDRGFFERAGDEVASWFGDEDAQRRRERDAGHSGRGPRNYSRSDDRIREDVSDRLSDDRHIDASDVEVSVSGGEVTLDGTVDSRAAKRHAEDLAESCSGVKHVQNNLRVKDRQMSSGSSGSMSGSGSTGMSGSSGSGMGSTGTSNSGTGSTSSTTGTIGSGSTTSSGSGSSKTQL</sequence>
<feature type="compositionally biased region" description="Basic and acidic residues" evidence="1">
    <location>
        <begin position="47"/>
        <end position="59"/>
    </location>
</feature>
<accession>A0ABS1S9L0</accession>
<feature type="region of interest" description="Disordered" evidence="1">
    <location>
        <begin position="201"/>
        <end position="360"/>
    </location>
</feature>
<dbReference type="Gene3D" id="3.30.1340.30">
    <property type="match status" value="1"/>
</dbReference>
<comment type="caution">
    <text evidence="3">The sequence shown here is derived from an EMBL/GenBank/DDBJ whole genome shotgun (WGS) entry which is preliminary data.</text>
</comment>
<feature type="compositionally biased region" description="Gly residues" evidence="1">
    <location>
        <begin position="60"/>
        <end position="77"/>
    </location>
</feature>
<evidence type="ECO:0000313" key="4">
    <source>
        <dbReference type="Proteomes" id="UP000644749"/>
    </source>
</evidence>
<feature type="compositionally biased region" description="Gly residues" evidence="1">
    <location>
        <begin position="119"/>
        <end position="130"/>
    </location>
</feature>
<dbReference type="InterPro" id="IPR007055">
    <property type="entry name" value="BON_dom"/>
</dbReference>
<protein>
    <submittedName>
        <fullName evidence="3">BON domain-containing protein</fullName>
    </submittedName>
</protein>
<dbReference type="InterPro" id="IPR047800">
    <property type="entry name" value="SWFGD_dom"/>
</dbReference>
<dbReference type="NCBIfam" id="NF033157">
    <property type="entry name" value="SWFGD_domain"/>
    <property type="match status" value="2"/>
</dbReference>
<dbReference type="EMBL" id="JAESHT010000024">
    <property type="protein sequence ID" value="MBL3675422.1"/>
    <property type="molecule type" value="Genomic_DNA"/>
</dbReference>
<feature type="compositionally biased region" description="Gly residues" evidence="1">
    <location>
        <begin position="311"/>
        <end position="325"/>
    </location>
</feature>
<feature type="domain" description="BON" evidence="2">
    <location>
        <begin position="228"/>
        <end position="296"/>
    </location>
</feature>
<proteinExistence type="predicted"/>
<feature type="compositionally biased region" description="Basic and acidic residues" evidence="1">
    <location>
        <begin position="157"/>
        <end position="173"/>
    </location>
</feature>
<dbReference type="PANTHER" id="PTHR34606:SF15">
    <property type="entry name" value="BON DOMAIN-CONTAINING PROTEIN"/>
    <property type="match status" value="1"/>
</dbReference>
<dbReference type="RefSeq" id="WP_191312490.1">
    <property type="nucleotide sequence ID" value="NZ_BNCL01000024.1"/>
</dbReference>
<dbReference type="SMART" id="SM00749">
    <property type="entry name" value="BON"/>
    <property type="match status" value="1"/>
</dbReference>
<evidence type="ECO:0000313" key="3">
    <source>
        <dbReference type="EMBL" id="MBL3675422.1"/>
    </source>
</evidence>
<evidence type="ECO:0000259" key="2">
    <source>
        <dbReference type="PROSITE" id="PS50914"/>
    </source>
</evidence>
<feature type="compositionally biased region" description="Low complexity" evidence="1">
    <location>
        <begin position="326"/>
        <end position="360"/>
    </location>
</feature>
<evidence type="ECO:0000256" key="1">
    <source>
        <dbReference type="SAM" id="MobiDB-lite"/>
    </source>
</evidence>
<feature type="compositionally biased region" description="Basic and acidic residues" evidence="1">
    <location>
        <begin position="206"/>
        <end position="217"/>
    </location>
</feature>
<dbReference type="InterPro" id="IPR014004">
    <property type="entry name" value="Transpt-assoc_nodulatn_dom_bac"/>
</dbReference>
<feature type="region of interest" description="Disordered" evidence="1">
    <location>
        <begin position="151"/>
        <end position="189"/>
    </location>
</feature>
<keyword evidence="4" id="KW-1185">Reference proteome</keyword>
<feature type="region of interest" description="Disordered" evidence="1">
    <location>
        <begin position="1"/>
        <end position="133"/>
    </location>
</feature>
<dbReference type="PROSITE" id="PS50914">
    <property type="entry name" value="BON"/>
    <property type="match status" value="1"/>
</dbReference>
<gene>
    <name evidence="3" type="ORF">JL111_18270</name>
</gene>
<feature type="compositionally biased region" description="Low complexity" evidence="1">
    <location>
        <begin position="82"/>
        <end position="94"/>
    </location>
</feature>
<feature type="compositionally biased region" description="Gly residues" evidence="1">
    <location>
        <begin position="95"/>
        <end position="111"/>
    </location>
</feature>
<dbReference type="Proteomes" id="UP000644749">
    <property type="component" value="Unassembled WGS sequence"/>
</dbReference>
<dbReference type="Pfam" id="PF04972">
    <property type="entry name" value="BON"/>
    <property type="match status" value="1"/>
</dbReference>